<evidence type="ECO:0008006" key="5">
    <source>
        <dbReference type="Google" id="ProtNLM"/>
    </source>
</evidence>
<name>A0AA43TS19_9LECA</name>
<gene>
    <name evidence="3" type="ORF">OHK93_005409</name>
</gene>
<keyword evidence="4" id="KW-1185">Reference proteome</keyword>
<feature type="transmembrane region" description="Helical" evidence="2">
    <location>
        <begin position="140"/>
        <end position="162"/>
    </location>
</feature>
<reference evidence="3" key="1">
    <citation type="journal article" date="2023" name="Genome Biol. Evol.">
        <title>First Whole Genome Sequence and Flow Cytometry Genome Size Data for the Lichen-Forming Fungus Ramalina farinacea (Ascomycota).</title>
        <authorList>
            <person name="Llewellyn T."/>
            <person name="Mian S."/>
            <person name="Hill R."/>
            <person name="Leitch I.J."/>
            <person name="Gaya E."/>
        </authorList>
    </citation>
    <scope>NUCLEOTIDE SEQUENCE</scope>
    <source>
        <strain evidence="3">LIQ254RAFAR</strain>
    </source>
</reference>
<evidence type="ECO:0000313" key="3">
    <source>
        <dbReference type="EMBL" id="MDI1486183.1"/>
    </source>
</evidence>
<protein>
    <recommendedName>
        <fullName evidence="5">Peptidase A1 domain-containing protein</fullName>
    </recommendedName>
</protein>
<feature type="region of interest" description="Disordered" evidence="1">
    <location>
        <begin position="96"/>
        <end position="130"/>
    </location>
</feature>
<keyword evidence="2" id="KW-0812">Transmembrane</keyword>
<keyword evidence="2" id="KW-1133">Transmembrane helix</keyword>
<accession>A0AA43TS19</accession>
<feature type="compositionally biased region" description="Low complexity" evidence="1">
    <location>
        <begin position="115"/>
        <end position="129"/>
    </location>
</feature>
<evidence type="ECO:0000256" key="2">
    <source>
        <dbReference type="SAM" id="Phobius"/>
    </source>
</evidence>
<evidence type="ECO:0000256" key="1">
    <source>
        <dbReference type="SAM" id="MobiDB-lite"/>
    </source>
</evidence>
<proteinExistence type="predicted"/>
<dbReference type="Proteomes" id="UP001161017">
    <property type="component" value="Unassembled WGS sequence"/>
</dbReference>
<comment type="caution">
    <text evidence="3">The sequence shown here is derived from an EMBL/GenBank/DDBJ whole genome shotgun (WGS) entry which is preliminary data.</text>
</comment>
<evidence type="ECO:0000313" key="4">
    <source>
        <dbReference type="Proteomes" id="UP001161017"/>
    </source>
</evidence>
<dbReference type="AlphaFoldDB" id="A0AA43TS19"/>
<dbReference type="EMBL" id="JAPUFD010000003">
    <property type="protein sequence ID" value="MDI1486183.1"/>
    <property type="molecule type" value="Genomic_DNA"/>
</dbReference>
<sequence length="272" mass="30172">MTVQVDPGIEIRIPNHQLIMPVYGADASGHLYINDTEDKKIRLWTDTNPPVPPEEETIALGRSFMSSMYLLVDYDRGNFTIWPSTATNETDLVPIGPSSCDQPLPATPSEPATFSDPAVPSESASSSDSITQHTVSKRTLAGSIVGGCSGLAILIAIPYCLVRRHRRRRRQDSNIHQEAEENLNWWRRWQQAQGPFWWLSKPELPDDSRSKPPQVAGNTYHEMSSTSGSHVQHWLHEMPGDSIQPELPAAEISTELPLTRGPHIVGLGDSHS</sequence>
<organism evidence="3 4">
    <name type="scientific">Ramalina farinacea</name>
    <dbReference type="NCBI Taxonomy" id="258253"/>
    <lineage>
        <taxon>Eukaryota</taxon>
        <taxon>Fungi</taxon>
        <taxon>Dikarya</taxon>
        <taxon>Ascomycota</taxon>
        <taxon>Pezizomycotina</taxon>
        <taxon>Lecanoromycetes</taxon>
        <taxon>OSLEUM clade</taxon>
        <taxon>Lecanoromycetidae</taxon>
        <taxon>Lecanorales</taxon>
        <taxon>Lecanorineae</taxon>
        <taxon>Ramalinaceae</taxon>
        <taxon>Ramalina</taxon>
    </lineage>
</organism>
<keyword evidence="2" id="KW-0472">Membrane</keyword>